<dbReference type="EMBL" id="MKVH01000024">
    <property type="protein sequence ID" value="OJX56935.1"/>
    <property type="molecule type" value="Genomic_DNA"/>
</dbReference>
<evidence type="ECO:0000313" key="2">
    <source>
        <dbReference type="EMBL" id="OJX56935.1"/>
    </source>
</evidence>
<dbReference type="InterPro" id="IPR036179">
    <property type="entry name" value="Ig-like_dom_sf"/>
</dbReference>
<comment type="caution">
    <text evidence="2">The sequence shown here is derived from an EMBL/GenBank/DDBJ whole genome shotgun (WGS) entry which is preliminary data.</text>
</comment>
<evidence type="ECO:0000313" key="3">
    <source>
        <dbReference type="Proteomes" id="UP000184233"/>
    </source>
</evidence>
<evidence type="ECO:0000259" key="1">
    <source>
        <dbReference type="PROSITE" id="PS50835"/>
    </source>
</evidence>
<dbReference type="InterPro" id="IPR052918">
    <property type="entry name" value="Motility_Chemotaxis_Reg"/>
</dbReference>
<dbReference type="Gene3D" id="2.60.40.10">
    <property type="entry name" value="Immunoglobulins"/>
    <property type="match status" value="2"/>
</dbReference>
<dbReference type="Pfam" id="PF06739">
    <property type="entry name" value="SBBP"/>
    <property type="match status" value="2"/>
</dbReference>
<dbReference type="Proteomes" id="UP000184233">
    <property type="component" value="Unassembled WGS sequence"/>
</dbReference>
<dbReference type="InterPro" id="IPR013783">
    <property type="entry name" value="Ig-like_fold"/>
</dbReference>
<dbReference type="STRING" id="1895771.BGO89_10455"/>
<dbReference type="PANTHER" id="PTHR35580:SF1">
    <property type="entry name" value="PHYTASE-LIKE DOMAIN-CONTAINING PROTEIN"/>
    <property type="match status" value="1"/>
</dbReference>
<dbReference type="InterPro" id="IPR057708">
    <property type="entry name" value="DUF7948"/>
</dbReference>
<dbReference type="AlphaFoldDB" id="A0A1M3KX30"/>
<dbReference type="PROSITE" id="PS50835">
    <property type="entry name" value="IG_LIKE"/>
    <property type="match status" value="2"/>
</dbReference>
<dbReference type="SMART" id="SM00409">
    <property type="entry name" value="IG"/>
    <property type="match status" value="2"/>
</dbReference>
<dbReference type="Pfam" id="PF25778">
    <property type="entry name" value="DUF7948"/>
    <property type="match status" value="1"/>
</dbReference>
<dbReference type="PANTHER" id="PTHR35580">
    <property type="entry name" value="CELL SURFACE GLYCOPROTEIN (S-LAYER PROTEIN)-LIKE PROTEIN"/>
    <property type="match status" value="1"/>
</dbReference>
<feature type="domain" description="Ig-like" evidence="1">
    <location>
        <begin position="852"/>
        <end position="948"/>
    </location>
</feature>
<name>A0A1M3KX30_9BACT</name>
<sequence>MAIILGIVAMVGISAATTMPSTVRKVGFLMNKGQWPEEVLFMARTPNLNVWITRKGLVFDQFLIQAASATREGHVIRAVWKGIDESRASVVGEGEARARVNYITSQRPEQWSQEVPIYKRVRIRDLYPGIDAVYYIENGNVRYDLDIRPGADLRKVNLAFEGHPSVDVENTTLKVGTRFGQIIMSDLFAYQEGNKAKGVNARFMATGDGIRFDIPDYNTSRHLTIDPVVYGSYIGGDNEDRVVAIKRMPGGNIAVAGWTWKISFPESAGEYSSTMKGGQDAYVAIMDPTLSRVLHYTFLGGANDDRAADLDVDAQGNIYVTGETVSTDFPVTSGSVGQMYVGGTDVFVAKLDATATNLLLGTYVGGGKEDIPYAMAVDDQGNIIICGSTTSVTGFPTTNGYQRTFGGQTDGFLTKIATAGATYRFSTYFGKDGIEYFTDVAVDGTGAIFLTGLTNSTTFETFPKPTMWNQNQRPYDRTYNGGASDAVIVKFRANDGGLEFSTYFGGAGDDVGRGVYTDALSRVYAVGETTSNDLPATAGFQQTRAGGKDAFFTIISDDGKELVGCTYYGGTGDEIVARCEPDAANGAVIVGTTTSVGLKVEGAGSSSERKGGVDAFVASVSTAALKFATVFGGSGNDTPTDVVVDANDDYYVGGYTTSTDVPSGLTPFQGGYGGGATDGFLMKYAKGTMDLQVPRGGEAWCIGTNQAISWGVLEGAVDTYMLELSPDNGQTWKELAKDITAKTYLWKPDTSLVPGGQYKIRLWSSRGHLSVSAATFTLNAPPAITTQPQAVSGCEGAEARLSVDVKGTNIRYQWRRNGGNINGAIAATYVIPSLSAASAGKYDVVVTGACNPSVTSHQVEVSVSAATAITKQPENVTVEKNSPFTLSVEASGGGLTYQWKLNDENIPAPKGTARQLTVSSAQQFDEGSYKCVVTGTCGTATSDAVTVSVTTVGVDEEPAVAASAIRLLGPTPASDVVRIQCTFRTSSAATLRVVDERGRVVSVVDLGNVDAGLRTLDIPVGELGGGVYLFEINGGGLHDAVRGVVAR</sequence>
<accession>A0A1M3KX30</accession>
<feature type="domain" description="Ig-like" evidence="1">
    <location>
        <begin position="782"/>
        <end position="847"/>
    </location>
</feature>
<reference evidence="2 3" key="1">
    <citation type="submission" date="2016-09" db="EMBL/GenBank/DDBJ databases">
        <title>Genome-resolved meta-omics ties microbial dynamics to process performance in biotechnology for thiocyanate degradation.</title>
        <authorList>
            <person name="Kantor R.S."/>
            <person name="Huddy R.J."/>
            <person name="Iyer R."/>
            <person name="Thomas B.C."/>
            <person name="Brown C.T."/>
            <person name="Anantharaman K."/>
            <person name="Tringe S."/>
            <person name="Hettich R.L."/>
            <person name="Harrison S.T."/>
            <person name="Banfield J.F."/>
        </authorList>
    </citation>
    <scope>NUCLEOTIDE SEQUENCE [LARGE SCALE GENOMIC DNA]</scope>
    <source>
        <strain evidence="2">59-99</strain>
    </source>
</reference>
<dbReference type="Pfam" id="PF13927">
    <property type="entry name" value="Ig_3"/>
    <property type="match status" value="1"/>
</dbReference>
<protein>
    <recommendedName>
        <fullName evidence="1">Ig-like domain-containing protein</fullName>
    </recommendedName>
</protein>
<dbReference type="SUPFAM" id="SSF49265">
    <property type="entry name" value="Fibronectin type III"/>
    <property type="match status" value="1"/>
</dbReference>
<dbReference type="SUPFAM" id="SSF48726">
    <property type="entry name" value="Immunoglobulin"/>
    <property type="match status" value="2"/>
</dbReference>
<dbReference type="InterPro" id="IPR007110">
    <property type="entry name" value="Ig-like_dom"/>
</dbReference>
<organism evidence="2 3">
    <name type="scientific">Candidatus Kapaibacterium thiocyanatum</name>
    <dbReference type="NCBI Taxonomy" id="1895771"/>
    <lineage>
        <taxon>Bacteria</taxon>
        <taxon>Pseudomonadati</taxon>
        <taxon>Candidatus Kapaibacteriota</taxon>
        <taxon>Candidatus Kapaibacteriia</taxon>
        <taxon>Candidatus Kapaibacteriales</taxon>
        <taxon>Candidatus Kapaibacteriaceae</taxon>
        <taxon>Candidatus Kapaibacterium</taxon>
    </lineage>
</organism>
<dbReference type="InterPro" id="IPR003599">
    <property type="entry name" value="Ig_sub"/>
</dbReference>
<proteinExistence type="predicted"/>
<dbReference type="InterPro" id="IPR036116">
    <property type="entry name" value="FN3_sf"/>
</dbReference>
<dbReference type="InterPro" id="IPR010620">
    <property type="entry name" value="SBBP_repeat"/>
</dbReference>
<gene>
    <name evidence="2" type="ORF">BGO89_10455</name>
</gene>